<proteinExistence type="predicted"/>
<evidence type="ECO:0000313" key="2">
    <source>
        <dbReference type="Proteomes" id="UP000092154"/>
    </source>
</evidence>
<keyword evidence="2" id="KW-1185">Reference proteome</keyword>
<accession>A0A1B7MKW1</accession>
<organism evidence="1 2">
    <name type="scientific">Rhizopogon vinicolor AM-OR11-026</name>
    <dbReference type="NCBI Taxonomy" id="1314800"/>
    <lineage>
        <taxon>Eukaryota</taxon>
        <taxon>Fungi</taxon>
        <taxon>Dikarya</taxon>
        <taxon>Basidiomycota</taxon>
        <taxon>Agaricomycotina</taxon>
        <taxon>Agaricomycetes</taxon>
        <taxon>Agaricomycetidae</taxon>
        <taxon>Boletales</taxon>
        <taxon>Suillineae</taxon>
        <taxon>Rhizopogonaceae</taxon>
        <taxon>Rhizopogon</taxon>
    </lineage>
</organism>
<dbReference type="EMBL" id="KV448806">
    <property type="protein sequence ID" value="OAX33245.1"/>
    <property type="molecule type" value="Genomic_DNA"/>
</dbReference>
<reference evidence="1 2" key="1">
    <citation type="submission" date="2016-06" db="EMBL/GenBank/DDBJ databases">
        <title>Comparative genomics of the ectomycorrhizal sister species Rhizopogon vinicolor and Rhizopogon vesiculosus (Basidiomycota: Boletales) reveals a divergence of the mating type B locus.</title>
        <authorList>
            <consortium name="DOE Joint Genome Institute"/>
            <person name="Mujic A.B."/>
            <person name="Kuo A."/>
            <person name="Tritt A."/>
            <person name="Lipzen A."/>
            <person name="Chen C."/>
            <person name="Johnson J."/>
            <person name="Sharma A."/>
            <person name="Barry K."/>
            <person name="Grigoriev I.V."/>
            <person name="Spatafora J.W."/>
        </authorList>
    </citation>
    <scope>NUCLEOTIDE SEQUENCE [LARGE SCALE GENOMIC DNA]</scope>
    <source>
        <strain evidence="1 2">AM-OR11-026</strain>
    </source>
</reference>
<protein>
    <submittedName>
        <fullName evidence="1">Uncharacterized protein</fullName>
    </submittedName>
</protein>
<dbReference type="Proteomes" id="UP000092154">
    <property type="component" value="Unassembled WGS sequence"/>
</dbReference>
<gene>
    <name evidence="1" type="ORF">K503DRAFT_537430</name>
</gene>
<dbReference type="OrthoDB" id="10425626at2759"/>
<name>A0A1B7MKW1_9AGAM</name>
<dbReference type="AlphaFoldDB" id="A0A1B7MKW1"/>
<sequence>MHRDTSKSVVNITIIRTKSPCTRRTSTISGGAVSVEYLEAVTHPHITCLKARFSRIGPLPQCWRMARTCFCNAANFATGEANTSNIFLTSVGICRHHPALFSMATTTLTQNTQRLFPPVDVDIPADDHSAQLRAASKPEEPVAARVIDTKM</sequence>
<dbReference type="InParanoid" id="A0A1B7MKW1"/>
<evidence type="ECO:0000313" key="1">
    <source>
        <dbReference type="EMBL" id="OAX33245.1"/>
    </source>
</evidence>